<reference evidence="2" key="1">
    <citation type="journal article" date="2011" name="PLoS ONE">
        <title>A deep insight into the sialotranscriptome of the gulf coast tick, Amblyomma maculatum.</title>
        <authorList>
            <person name="Karim S."/>
            <person name="Singh P."/>
            <person name="Ribeiro J.M."/>
        </authorList>
    </citation>
    <scope>NUCLEOTIDE SEQUENCE</scope>
    <source>
        <tissue evidence="2">Salivary gland</tissue>
    </source>
</reference>
<feature type="chain" id="PRO_5003447682" evidence="1">
    <location>
        <begin position="22"/>
        <end position="162"/>
    </location>
</feature>
<organism evidence="2">
    <name type="scientific">Amblyomma maculatum</name>
    <name type="common">Gulf Coast tick</name>
    <dbReference type="NCBI Taxonomy" id="34609"/>
    <lineage>
        <taxon>Eukaryota</taxon>
        <taxon>Metazoa</taxon>
        <taxon>Ecdysozoa</taxon>
        <taxon>Arthropoda</taxon>
        <taxon>Chelicerata</taxon>
        <taxon>Arachnida</taxon>
        <taxon>Acari</taxon>
        <taxon>Parasitiformes</taxon>
        <taxon>Ixodida</taxon>
        <taxon>Ixodoidea</taxon>
        <taxon>Ixodidae</taxon>
        <taxon>Amblyomminae</taxon>
        <taxon>Amblyomma</taxon>
    </lineage>
</organism>
<evidence type="ECO:0000256" key="1">
    <source>
        <dbReference type="SAM" id="SignalP"/>
    </source>
</evidence>
<name>G3MMS9_AMBMU</name>
<accession>G3MMS9</accession>
<proteinExistence type="evidence at transcript level"/>
<dbReference type="EMBL" id="JO843180">
    <property type="protein sequence ID" value="AEO34797.1"/>
    <property type="molecule type" value="mRNA"/>
</dbReference>
<keyword evidence="1" id="KW-0732">Signal</keyword>
<feature type="signal peptide" evidence="1">
    <location>
        <begin position="1"/>
        <end position="21"/>
    </location>
</feature>
<protein>
    <submittedName>
        <fullName evidence="2">Uncharacterized protein</fullName>
    </submittedName>
</protein>
<dbReference type="AlphaFoldDB" id="G3MMS9"/>
<evidence type="ECO:0000313" key="2">
    <source>
        <dbReference type="EMBL" id="AEO34797.1"/>
    </source>
</evidence>
<sequence length="162" mass="18288">MKTVVLNFLVWNALTVPKAECEFNTTTMPVYPQVYESRLDNSEKVLVIHANYSLKLVKASILAGTLILQNITTDGVINKYVGLLNFTHRIEPFIGAERSSSGNIPHRILPVNIKNEIDSCEKYDDEAGNEEKNPQIGTSSVIRLLYRHRKNCCAFEYSHSCV</sequence>